<dbReference type="PIRSF" id="PIRSF028304">
    <property type="entry name" value="UCP028304"/>
    <property type="match status" value="1"/>
</dbReference>
<dbReference type="InterPro" id="IPR010272">
    <property type="entry name" value="T6SS_TssF"/>
</dbReference>
<dbReference type="PANTHER" id="PTHR35370:SF1">
    <property type="entry name" value="TYPE VI SECRETION SYSTEM COMPONENT TSSF1"/>
    <property type="match status" value="1"/>
</dbReference>
<organism evidence="1 2">
    <name type="scientific">Paludisphaera mucosa</name>
    <dbReference type="NCBI Taxonomy" id="3030827"/>
    <lineage>
        <taxon>Bacteria</taxon>
        <taxon>Pseudomonadati</taxon>
        <taxon>Planctomycetota</taxon>
        <taxon>Planctomycetia</taxon>
        <taxon>Isosphaerales</taxon>
        <taxon>Isosphaeraceae</taxon>
        <taxon>Paludisphaera</taxon>
    </lineage>
</organism>
<keyword evidence="2" id="KW-1185">Reference proteome</keyword>
<comment type="caution">
    <text evidence="1">The sequence shown here is derived from an EMBL/GenBank/DDBJ whole genome shotgun (WGS) entry which is preliminary data.</text>
</comment>
<dbReference type="Pfam" id="PF05947">
    <property type="entry name" value="T6SS_TssF"/>
    <property type="match status" value="1"/>
</dbReference>
<evidence type="ECO:0000313" key="2">
    <source>
        <dbReference type="Proteomes" id="UP001216907"/>
    </source>
</evidence>
<sequence>MKVTDELLDYYSRELVYLRDMGDHFARAQPAVAGLLALSAGRCEDPHVERLMQAFALLTARIRKKLDDRFPEITNALLEVAYPHALRPLPSATVVQFEGGGDAAGAAEGRTVPRGTALTAAVEIDGVRCRFRTSHPVALWPVTVEAAVLSPDRVVQAGKPAGAVGLLRLTLRCQASGGWAEVKGLESLRFYLDGGEPVASVLYECLFDRLCEVWITGSAEGRGPFRRVLPRSAVKPVGFGADESLYPDPGRSFPGYRLLQEFFAFPQKFQFFDLFLNEAYEGTHPPLGREKLGPTIEVHFWLDAAPRSDLAVRPTNFRLGCTPAVNLFRWVPEPTPLTQLQTEYRILPSVEHPTGFEVFSVDRVVSSGSFLEGSYDFQPFYAMRHGTREADREAFWLASRQPSPIDGGTELFLSFVDSRFDPLLPAVEKITAHLTCTNRNLPARLPFGGDQGFLEAETETAAGRARLLMQPTEPLRPPVGRSVQWRLISQLALNHLSLTPSEPGGESAGGAEALRELLALATLPSGDDRIDDANAKMIRGVLEVSHERVAARVAYPDPGDDPGGPGARRRRLMGKPLSMGLEIRLVLDDDAFPGARAFLLAAVLDRFLGGYVGINGFTRLVATTKQRRGTWRWPARSGDRMLI</sequence>
<evidence type="ECO:0000313" key="1">
    <source>
        <dbReference type="EMBL" id="MDG3005788.1"/>
    </source>
</evidence>
<dbReference type="RefSeq" id="WP_277862118.1">
    <property type="nucleotide sequence ID" value="NZ_JARRAG010000002.1"/>
</dbReference>
<reference evidence="1 2" key="1">
    <citation type="submission" date="2023-03" db="EMBL/GenBank/DDBJ databases">
        <title>Paludisphaera mucosa sp. nov. a novel planctomycete from northern fen.</title>
        <authorList>
            <person name="Ivanova A."/>
        </authorList>
    </citation>
    <scope>NUCLEOTIDE SEQUENCE [LARGE SCALE GENOMIC DNA]</scope>
    <source>
        <strain evidence="1 2">Pla2</strain>
    </source>
</reference>
<dbReference type="EMBL" id="JARRAG010000002">
    <property type="protein sequence ID" value="MDG3005788.1"/>
    <property type="molecule type" value="Genomic_DNA"/>
</dbReference>
<dbReference type="Proteomes" id="UP001216907">
    <property type="component" value="Unassembled WGS sequence"/>
</dbReference>
<proteinExistence type="predicted"/>
<accession>A0ABT6FEH7</accession>
<gene>
    <name evidence="1" type="primary">tssF</name>
    <name evidence="1" type="ORF">PZE19_18530</name>
</gene>
<dbReference type="NCBIfam" id="TIGR03359">
    <property type="entry name" value="VI_chp_6"/>
    <property type="match status" value="1"/>
</dbReference>
<name>A0ABT6FEH7_9BACT</name>
<dbReference type="PANTHER" id="PTHR35370">
    <property type="entry name" value="CYTOPLASMIC PROTEIN-RELATED-RELATED"/>
    <property type="match status" value="1"/>
</dbReference>
<protein>
    <submittedName>
        <fullName evidence="1">Type VI secretion system baseplate subunit TssF</fullName>
    </submittedName>
</protein>